<evidence type="ECO:0000313" key="5">
    <source>
        <dbReference type="Proteomes" id="UP000305948"/>
    </source>
</evidence>
<gene>
    <name evidence="4" type="ORF">OE88DRAFT_1807017</name>
</gene>
<feature type="compositionally biased region" description="Polar residues" evidence="2">
    <location>
        <begin position="1"/>
        <end position="13"/>
    </location>
</feature>
<feature type="region of interest" description="Disordered" evidence="2">
    <location>
        <begin position="778"/>
        <end position="837"/>
    </location>
</feature>
<feature type="coiled-coil region" evidence="1">
    <location>
        <begin position="3053"/>
        <end position="3107"/>
    </location>
</feature>
<feature type="compositionally biased region" description="Basic and acidic residues" evidence="2">
    <location>
        <begin position="2359"/>
        <end position="2369"/>
    </location>
</feature>
<feature type="compositionally biased region" description="Basic and acidic residues" evidence="2">
    <location>
        <begin position="931"/>
        <end position="942"/>
    </location>
</feature>
<feature type="region of interest" description="Disordered" evidence="2">
    <location>
        <begin position="3200"/>
        <end position="3312"/>
    </location>
</feature>
<feature type="region of interest" description="Disordered" evidence="2">
    <location>
        <begin position="2132"/>
        <end position="2779"/>
    </location>
</feature>
<evidence type="ECO:0000256" key="2">
    <source>
        <dbReference type="SAM" id="MobiDB-lite"/>
    </source>
</evidence>
<feature type="compositionally biased region" description="Polar residues" evidence="2">
    <location>
        <begin position="1174"/>
        <end position="1186"/>
    </location>
</feature>
<feature type="coiled-coil region" evidence="1">
    <location>
        <begin position="1671"/>
        <end position="1732"/>
    </location>
</feature>
<feature type="domain" description="PH" evidence="3">
    <location>
        <begin position="490"/>
        <end position="627"/>
    </location>
</feature>
<dbReference type="InterPro" id="IPR001849">
    <property type="entry name" value="PH_domain"/>
</dbReference>
<feature type="compositionally biased region" description="Basic and acidic residues" evidence="2">
    <location>
        <begin position="2428"/>
        <end position="2446"/>
    </location>
</feature>
<feature type="compositionally biased region" description="Low complexity" evidence="2">
    <location>
        <begin position="1303"/>
        <end position="1320"/>
    </location>
</feature>
<feature type="region of interest" description="Disordered" evidence="2">
    <location>
        <begin position="432"/>
        <end position="468"/>
    </location>
</feature>
<feature type="region of interest" description="Disordered" evidence="2">
    <location>
        <begin position="1"/>
        <end position="54"/>
    </location>
</feature>
<feature type="compositionally biased region" description="Acidic residues" evidence="2">
    <location>
        <begin position="1105"/>
        <end position="1115"/>
    </location>
</feature>
<feature type="compositionally biased region" description="Polar residues" evidence="2">
    <location>
        <begin position="2759"/>
        <end position="2768"/>
    </location>
</feature>
<feature type="region of interest" description="Disordered" evidence="2">
    <location>
        <begin position="683"/>
        <end position="705"/>
    </location>
</feature>
<feature type="region of interest" description="Disordered" evidence="2">
    <location>
        <begin position="1825"/>
        <end position="1989"/>
    </location>
</feature>
<feature type="compositionally biased region" description="Polar residues" evidence="2">
    <location>
        <begin position="21"/>
        <end position="39"/>
    </location>
</feature>
<feature type="compositionally biased region" description="Low complexity" evidence="2">
    <location>
        <begin position="894"/>
        <end position="910"/>
    </location>
</feature>
<dbReference type="SUPFAM" id="SSF50729">
    <property type="entry name" value="PH domain-like"/>
    <property type="match status" value="1"/>
</dbReference>
<reference evidence="4 5" key="1">
    <citation type="journal article" date="2019" name="Nat. Ecol. Evol.">
        <title>Megaphylogeny resolves global patterns of mushroom evolution.</title>
        <authorList>
            <person name="Varga T."/>
            <person name="Krizsan K."/>
            <person name="Foldi C."/>
            <person name="Dima B."/>
            <person name="Sanchez-Garcia M."/>
            <person name="Sanchez-Ramirez S."/>
            <person name="Szollosi G.J."/>
            <person name="Szarkandi J.G."/>
            <person name="Papp V."/>
            <person name="Albert L."/>
            <person name="Andreopoulos W."/>
            <person name="Angelini C."/>
            <person name="Antonin V."/>
            <person name="Barry K.W."/>
            <person name="Bougher N.L."/>
            <person name="Buchanan P."/>
            <person name="Buyck B."/>
            <person name="Bense V."/>
            <person name="Catcheside P."/>
            <person name="Chovatia M."/>
            <person name="Cooper J."/>
            <person name="Damon W."/>
            <person name="Desjardin D."/>
            <person name="Finy P."/>
            <person name="Geml J."/>
            <person name="Haridas S."/>
            <person name="Hughes K."/>
            <person name="Justo A."/>
            <person name="Karasinski D."/>
            <person name="Kautmanova I."/>
            <person name="Kiss B."/>
            <person name="Kocsube S."/>
            <person name="Kotiranta H."/>
            <person name="LaButti K.M."/>
            <person name="Lechner B.E."/>
            <person name="Liimatainen K."/>
            <person name="Lipzen A."/>
            <person name="Lukacs Z."/>
            <person name="Mihaltcheva S."/>
            <person name="Morgado L.N."/>
            <person name="Niskanen T."/>
            <person name="Noordeloos M.E."/>
            <person name="Ohm R.A."/>
            <person name="Ortiz-Santana B."/>
            <person name="Ovrebo C."/>
            <person name="Racz N."/>
            <person name="Riley R."/>
            <person name="Savchenko A."/>
            <person name="Shiryaev A."/>
            <person name="Soop K."/>
            <person name="Spirin V."/>
            <person name="Szebenyi C."/>
            <person name="Tomsovsky M."/>
            <person name="Tulloss R.E."/>
            <person name="Uehling J."/>
            <person name="Grigoriev I.V."/>
            <person name="Vagvolgyi C."/>
            <person name="Papp T."/>
            <person name="Martin F.M."/>
            <person name="Miettinen O."/>
            <person name="Hibbett D.S."/>
            <person name="Nagy L.G."/>
        </authorList>
    </citation>
    <scope>NUCLEOTIDE SEQUENCE [LARGE SCALE GENOMIC DNA]</scope>
    <source>
        <strain evidence="4 5">OMC1185</strain>
    </source>
</reference>
<feature type="compositionally biased region" description="Low complexity" evidence="2">
    <location>
        <begin position="2653"/>
        <end position="2664"/>
    </location>
</feature>
<protein>
    <recommendedName>
        <fullName evidence="3">PH domain-containing protein</fullName>
    </recommendedName>
</protein>
<feature type="compositionally biased region" description="Pro residues" evidence="2">
    <location>
        <begin position="3203"/>
        <end position="3220"/>
    </location>
</feature>
<feature type="compositionally biased region" description="Low complexity" evidence="2">
    <location>
        <begin position="317"/>
        <end position="337"/>
    </location>
</feature>
<feature type="compositionally biased region" description="Low complexity" evidence="2">
    <location>
        <begin position="1615"/>
        <end position="1658"/>
    </location>
</feature>
<feature type="compositionally biased region" description="Polar residues" evidence="2">
    <location>
        <begin position="150"/>
        <end position="167"/>
    </location>
</feature>
<feature type="compositionally biased region" description="Polar residues" evidence="2">
    <location>
        <begin position="130"/>
        <end position="141"/>
    </location>
</feature>
<dbReference type="STRING" id="5364.A0A5C3NHR9"/>
<feature type="region of interest" description="Disordered" evidence="2">
    <location>
        <begin position="276"/>
        <end position="337"/>
    </location>
</feature>
<feature type="compositionally biased region" description="Basic and acidic residues" evidence="2">
    <location>
        <begin position="2689"/>
        <end position="2701"/>
    </location>
</feature>
<feature type="compositionally biased region" description="Basic and acidic residues" evidence="2">
    <location>
        <begin position="1912"/>
        <end position="1927"/>
    </location>
</feature>
<feature type="region of interest" description="Disordered" evidence="2">
    <location>
        <begin position="880"/>
        <end position="960"/>
    </location>
</feature>
<feature type="compositionally biased region" description="Basic and acidic residues" evidence="2">
    <location>
        <begin position="2826"/>
        <end position="2861"/>
    </location>
</feature>
<feature type="compositionally biased region" description="Low complexity" evidence="2">
    <location>
        <begin position="240"/>
        <end position="260"/>
    </location>
</feature>
<organism evidence="4 5">
    <name type="scientific">Heliocybe sulcata</name>
    <dbReference type="NCBI Taxonomy" id="5364"/>
    <lineage>
        <taxon>Eukaryota</taxon>
        <taxon>Fungi</taxon>
        <taxon>Dikarya</taxon>
        <taxon>Basidiomycota</taxon>
        <taxon>Agaricomycotina</taxon>
        <taxon>Agaricomycetes</taxon>
        <taxon>Gloeophyllales</taxon>
        <taxon>Gloeophyllaceae</taxon>
        <taxon>Heliocybe</taxon>
    </lineage>
</organism>
<feature type="compositionally biased region" description="Low complexity" evidence="2">
    <location>
        <begin position="276"/>
        <end position="301"/>
    </location>
</feature>
<feature type="compositionally biased region" description="Polar residues" evidence="2">
    <location>
        <begin position="304"/>
        <end position="314"/>
    </location>
</feature>
<feature type="compositionally biased region" description="Low complexity" evidence="2">
    <location>
        <begin position="2416"/>
        <end position="2427"/>
    </location>
</feature>
<accession>A0A5C3NHR9</accession>
<feature type="compositionally biased region" description="Basic and acidic residues" evidence="2">
    <location>
        <begin position="2455"/>
        <end position="2477"/>
    </location>
</feature>
<feature type="compositionally biased region" description="Polar residues" evidence="2">
    <location>
        <begin position="1321"/>
        <end position="1332"/>
    </location>
</feature>
<dbReference type="OrthoDB" id="2507336at2759"/>
<feature type="compositionally biased region" description="Pro residues" evidence="2">
    <location>
        <begin position="1601"/>
        <end position="1614"/>
    </location>
</feature>
<feature type="compositionally biased region" description="Low complexity" evidence="2">
    <location>
        <begin position="3273"/>
        <end position="3286"/>
    </location>
</feature>
<proteinExistence type="predicted"/>
<feature type="compositionally biased region" description="Low complexity" evidence="2">
    <location>
        <begin position="2233"/>
        <end position="2257"/>
    </location>
</feature>
<feature type="compositionally biased region" description="Low complexity" evidence="2">
    <location>
        <begin position="821"/>
        <end position="837"/>
    </location>
</feature>
<feature type="region of interest" description="Disordered" evidence="2">
    <location>
        <begin position="1500"/>
        <end position="1542"/>
    </location>
</feature>
<feature type="compositionally biased region" description="Polar residues" evidence="2">
    <location>
        <begin position="688"/>
        <end position="704"/>
    </location>
</feature>
<feature type="compositionally biased region" description="Basic and acidic residues" evidence="2">
    <location>
        <begin position="1503"/>
        <end position="1512"/>
    </location>
</feature>
<feature type="region of interest" description="Disordered" evidence="2">
    <location>
        <begin position="2974"/>
        <end position="3000"/>
    </location>
</feature>
<feature type="compositionally biased region" description="Low complexity" evidence="2">
    <location>
        <begin position="119"/>
        <end position="129"/>
    </location>
</feature>
<feature type="compositionally biased region" description="Basic and acidic residues" evidence="2">
    <location>
        <begin position="2259"/>
        <end position="2269"/>
    </location>
</feature>
<feature type="compositionally biased region" description="Low complexity" evidence="2">
    <location>
        <begin position="1965"/>
        <end position="1977"/>
    </location>
</feature>
<feature type="region of interest" description="Disordered" evidence="2">
    <location>
        <begin position="1404"/>
        <end position="1423"/>
    </location>
</feature>
<sequence>MTSYTPTDPSSGPRSPLFGTATFSTLTPSDSRQGYSRTGTPIPHPEDGEDASTAYNMRRVNLSPTQSYTNTYSYTYSDEDSIDDAAEVEAALANIESELSNVEDALTEWSGSGPSYSTLTGSYTTSSTPWSHSSGPISTASMGMDRAGNRLSTITERTENGTGSRPTSGLPGSRPLTQHSATSDPLRRLTIPEARPASPVRHGRSTSETAPLPPPGRRAGDLIAFFEGAATPDRGQSGHARIASAPAGPRSPSPYFASPTGLSYSGGTGFGYSTAGYTSRPSSPTTSRTGTGSFSASSFLSPQPRATTTLSSDSRFPPTTAGRTGATTPTQTGTYPNTYSTFSSTLTPTTSSNTFTGTVTASSLRRPQTSPRSPLTSVRNIVAAWKERTPLGNKTGKAPASVTSGGSARSGQGEGLFSIRRRAERGQARLREQALGSGRSGDPTSYGTVGAGQGEADPRSTSQSISESALLPPPFDIAELGVYARGSQEPLRIGLLWYLNVHAPEPYRWQRCQALLYPHMLLLSWIATGGGRGVVTLDLLNCTEVRSVPTPMHPSAKDDVGTVAAKMQSEEANMNEGESGQIGETGLVETLCPFQLLYSDGIERLGAESARERVRWVSAVWEALDRSVTIPDRSLTGSPTGSIRTIRSMTSTNTESATGSGSASTTFMPPLDTIPDLSDLASLSGSSTRTPLSRNPSFTVSGRTRATDDAAVSGQCYLYPGDPRVIAPSRSSSLRRTSSLTDLDAEFASAVSRARNARPGLGFGLGLAAGVVLGEGSPVTISSGPRLGEEVRMSPPPSGRARSRPRGVSPMGSSEFDDDAFFSADSRSNGDSKGSSFYSSLSKTDFTNGAGVTATDTTVGFAITSGSDTNIVASTMSLRGPSSASYLGDSHDGSSTYDSTSASRSTLTRAGGVRRRTPGTSSRTFSSSYETRTDEGSDKENSEISGSTQTRSTDEYDSSSRGYSLTASSCSCGSSGTCSTCQSSSSGTYTDKASEIAPSEVPTIPSESNYETAEVCSTEYSTAEVCSTEYTTAEVCSTEYETAEVCSTEYETAAVCPTPSVSEYVTVDVCPSEPASEYITAEVCPTEVSTDYDTAECRCVQSVPEEGEKEEEEVEKAEIIVPPSPIPTIPSEIEVEIQPEDIPLPPSDYSPSWPPTEASMTEMSESRLEPTEDFTPTTVSSIDTFPSPSPVPPMESLPTTETPETISSPTESSPTPTVSELTPTVLSSAELAPTPTTPSIRESLWAPESDRSYDSSILQASPSVLSIAIPEGPDMSYETSGLRPSGTPVTTEPPRLSPIPELSTSVTPSSPTSITATPESVSTPTDVPTPSMVSEDRLVTVTRTPSTVSTLSSISMRSSIFEPRSLFEVPLEEEPTEPSLLSTRRSLPTPVPAVQRALSPAFVPLPTSPAPPTPSPPMSVSVATPRGDVPSIHSALETIASQPSEILTHDVNRLLQYLHELDQGRLDDHRELVDNIRDIRDELYDLSAFLQEKCTVEVPPPVPRKDVADRSVGDSSEMTPSEVARSDMHPSEMTPRPQLIGPRPIARAAEPRLIAIPLTPPPLRLPSPSSLTSTVSWLESPHSDDLSLMEAETYPETYPVQHPPSFPSDSPPSSPIESSSSSMSTPMLSSTESSGPYLSATSPSSPSVLASRASSPSSGATVRPRPPSLTLADLLENLEQLKQQSNALRDAQDSTNDMLGWLRDREVPVPDLTEFSDRIQRLEDLLRGAFERLQQPEESLYESAPSETSSDRERLQRILGRIGGRPEEPPVIRMPVPVRATPSIDAQLENLLGPGPQMPPPVVQPPPALIPFVYRPMPYRPRSASPTMEYDLPRRSWTAPAPEPHITRPPMRRGPRGPRRGGSTFPPRTASLRDQGDEGEPPVMPSPAPFPPGGDGAGRPPQDGDYGPDFLDALRELRRRRDPDRAPDGFLNLGVNPSQPGAESGPPRPPTAPADLGGTWYRPAPGQEGPEEPQSGAAPPPGAFIPAGAVPPGGYPINVLPPGIPLPPQLEDILEMLRENRVAQRASIEQQREIMRYLRGLNEWLARDVHDRQAEIRGVSARVDRLRDDLDRVGQPQYAAGVQPQFPGPPPPPMVGMPVAPAPTGPGGDTYVVPPLPSMGGPVIPPVMPGFQGPAPGMPQGPIVNVLPPGTPSDEWSPVIPPEPGYGPSQQYEEPPFVPPGPHPRPRPQTGYYPDEPHYRPGSEESVFIPDEQPPMSQPPMTIIPPPGGGIPQQGVPIVIQGPPQPQQQQPTIIQMGESRSETPTESRHGSPVPYFQPPLSQHRPYSPDQVYPVADRPSSPRHGSPRHSDVHPQPIIIQQPAPPGMSAMHPSGQPIVVQPPMRTGSAHSRPYSPPLVVRESRSPSRERPVIIAPTQPSMGHQPAVIVPSPQPHHMSEGPPVIIQSGAPTPYHEYTPSRQPSYSPSRPYEGRSPRGHHRTEYDDRGRSRSRSYSPEQDRTVVLEPRGRSGRTRFVDRHGRSRSPRPSDHVVAIIPGHRGRYSSGRRGGGSPRDNGSPRDGSPPGHVVVAESPLAPTTIMLPGGHPEGTGEHDPGRRTPHVLERPYHPHQRGSETPRIIRIPPSEGSPMSPGPEDEGDPGLHHPTDYGVHTTHPGPDEERDAGAPHPSHYGVPATHPDFEYPEESPPHVPSHGVPRTPSTRMPPSRAGSRLTAPPPQRTPSGATVMDPYEEEPHPVPEPHGMEPYEPPPPSPPPAVLRPSSPRTELHQGLTRHPSTAPYYPVESEHPGVGRSDPGLGRSASARTRTQYAPSVTEPPEVEDPTTIVHIPAHEVSENEDLMYADAERARQERFEDLERRMAEAAEIAMADDERRDQEFRQHEEERDRLFADKEAQRDEEAARRRDEIWVDLEQRLAAGGLPPAPAPPESIEAIPIPQPERIEPDTASIIGSMREAANQHATEIREIVNLERENLMREREEAEAERERLRAEAEAERAQLEQERENRIAQLEEELARTRAELEDERAQRKTEEAESRERARQEALERDEVVRGQLGDITNLAQENLECCTSKRQIMDERYAEKQTRREEKDAKFQALYDMVNTMMEESAAERQRAEAERAEAAAKPGVEVVIEELRRQNQELRELLNNMAESWRADSARQAEDTLNAVRATAQEQVPFNVQGYLDEFSKALASEVRMLLGEVGRLREERRNLQHEIGFLLCTRSKYGPGGEFDPEWRPENATYMARAPAPPPEPIPEPVPPPPEEPLMQARPGWRTIQPRSTRRARARGGQPVMAEPPPAPMQEMPRPGVSSWATWQPDPAFMPSPSSAMPEQPNLVVPEVPQGLFGPRSPRDSYVG</sequence>
<feature type="compositionally biased region" description="Pro residues" evidence="2">
    <location>
        <begin position="1142"/>
        <end position="1154"/>
    </location>
</feature>
<feature type="region of interest" description="Disordered" evidence="2">
    <location>
        <begin position="119"/>
        <end position="260"/>
    </location>
</feature>
<feature type="region of interest" description="Disordered" evidence="2">
    <location>
        <begin position="1558"/>
        <end position="1577"/>
    </location>
</feature>
<feature type="region of interest" description="Disordered" evidence="2">
    <location>
        <begin position="2874"/>
        <end position="2895"/>
    </location>
</feature>
<feature type="compositionally biased region" description="Pro residues" evidence="2">
    <location>
        <begin position="1406"/>
        <end position="1417"/>
    </location>
</feature>
<evidence type="ECO:0000259" key="3">
    <source>
        <dbReference type="SMART" id="SM00233"/>
    </source>
</evidence>
<feature type="region of interest" description="Disordered" evidence="2">
    <location>
        <begin position="2820"/>
        <end position="2861"/>
    </location>
</feature>
<feature type="compositionally biased region" description="Low complexity" evidence="2">
    <location>
        <begin position="1196"/>
        <end position="1224"/>
    </location>
</feature>
<dbReference type="EMBL" id="ML213508">
    <property type="protein sequence ID" value="TFK53121.1"/>
    <property type="molecule type" value="Genomic_DNA"/>
</dbReference>
<evidence type="ECO:0000313" key="4">
    <source>
        <dbReference type="EMBL" id="TFK53121.1"/>
    </source>
</evidence>
<feature type="region of interest" description="Disordered" evidence="2">
    <location>
        <begin position="1103"/>
        <end position="1257"/>
    </location>
</feature>
<feature type="compositionally biased region" description="Basic residues" evidence="2">
    <location>
        <begin position="1850"/>
        <end position="1859"/>
    </location>
</feature>
<feature type="region of interest" description="Disordered" evidence="2">
    <location>
        <begin position="1597"/>
        <end position="1667"/>
    </location>
</feature>
<feature type="compositionally biased region" description="Polar residues" evidence="2">
    <location>
        <begin position="401"/>
        <end position="410"/>
    </location>
</feature>
<dbReference type="SMART" id="SM00233">
    <property type="entry name" value="PH"/>
    <property type="match status" value="1"/>
</dbReference>
<dbReference type="Proteomes" id="UP000305948">
    <property type="component" value="Unassembled WGS sequence"/>
</dbReference>
<evidence type="ECO:0000256" key="1">
    <source>
        <dbReference type="SAM" id="Coils"/>
    </source>
</evidence>
<feature type="compositionally biased region" description="Basic and acidic residues" evidence="2">
    <location>
        <begin position="2546"/>
        <end position="2572"/>
    </location>
</feature>
<feature type="region of interest" description="Disordered" evidence="2">
    <location>
        <begin position="390"/>
        <end position="415"/>
    </location>
</feature>
<keyword evidence="5" id="KW-1185">Reference proteome</keyword>
<feature type="region of interest" description="Disordered" evidence="2">
    <location>
        <begin position="1269"/>
        <end position="1341"/>
    </location>
</feature>
<feature type="region of interest" description="Disordered" evidence="2">
    <location>
        <begin position="989"/>
        <end position="1010"/>
    </location>
</feature>
<feature type="compositionally biased region" description="Pro residues" evidence="2">
    <location>
        <begin position="2212"/>
        <end position="2229"/>
    </location>
</feature>
<feature type="compositionally biased region" description="Pro residues" evidence="2">
    <location>
        <begin position="1882"/>
        <end position="1892"/>
    </location>
</feature>
<keyword evidence="1" id="KW-0175">Coiled coil</keyword>
<feature type="compositionally biased region" description="Pro residues" evidence="2">
    <location>
        <begin position="2703"/>
        <end position="2714"/>
    </location>
</feature>
<feature type="compositionally biased region" description="Polar residues" evidence="2">
    <location>
        <begin position="918"/>
        <end position="930"/>
    </location>
</feature>
<name>A0A5C3NHR9_9AGAM</name>